<dbReference type="InterPro" id="IPR036318">
    <property type="entry name" value="FAD-bd_PCMH-like_sf"/>
</dbReference>
<organism evidence="7 8">
    <name type="scientific">Massarina eburnea CBS 473.64</name>
    <dbReference type="NCBI Taxonomy" id="1395130"/>
    <lineage>
        <taxon>Eukaryota</taxon>
        <taxon>Fungi</taxon>
        <taxon>Dikarya</taxon>
        <taxon>Ascomycota</taxon>
        <taxon>Pezizomycotina</taxon>
        <taxon>Dothideomycetes</taxon>
        <taxon>Pleosporomycetidae</taxon>
        <taxon>Pleosporales</taxon>
        <taxon>Massarineae</taxon>
        <taxon>Massarinaceae</taxon>
        <taxon>Massarina</taxon>
    </lineage>
</organism>
<dbReference type="OrthoDB" id="407275at2759"/>
<dbReference type="Gene3D" id="3.40.462.20">
    <property type="match status" value="1"/>
</dbReference>
<evidence type="ECO:0000259" key="6">
    <source>
        <dbReference type="PROSITE" id="PS51387"/>
    </source>
</evidence>
<dbReference type="SUPFAM" id="SSF56176">
    <property type="entry name" value="FAD-binding/transporter-associated domain-like"/>
    <property type="match status" value="1"/>
</dbReference>
<dbReference type="EMBL" id="MU006823">
    <property type="protein sequence ID" value="KAF2634484.1"/>
    <property type="molecule type" value="Genomic_DNA"/>
</dbReference>
<evidence type="ECO:0000313" key="8">
    <source>
        <dbReference type="Proteomes" id="UP000799753"/>
    </source>
</evidence>
<keyword evidence="5" id="KW-0560">Oxidoreductase</keyword>
<dbReference type="Proteomes" id="UP000799753">
    <property type="component" value="Unassembled WGS sequence"/>
</dbReference>
<comment type="cofactor">
    <cofactor evidence="1">
        <name>FAD</name>
        <dbReference type="ChEBI" id="CHEBI:57692"/>
    </cofactor>
</comment>
<gene>
    <name evidence="7" type="ORF">P280DRAFT_485418</name>
</gene>
<dbReference type="GO" id="GO:0071949">
    <property type="term" value="F:FAD binding"/>
    <property type="evidence" value="ECO:0007669"/>
    <property type="project" value="InterPro"/>
</dbReference>
<evidence type="ECO:0000313" key="7">
    <source>
        <dbReference type="EMBL" id="KAF2634484.1"/>
    </source>
</evidence>
<evidence type="ECO:0000256" key="1">
    <source>
        <dbReference type="ARBA" id="ARBA00001974"/>
    </source>
</evidence>
<dbReference type="InterPro" id="IPR006094">
    <property type="entry name" value="Oxid_FAD_bind_N"/>
</dbReference>
<protein>
    <submittedName>
        <fullName evidence="7">FAD-binding domain-containing protein</fullName>
    </submittedName>
</protein>
<evidence type="ECO:0000256" key="2">
    <source>
        <dbReference type="ARBA" id="ARBA00005466"/>
    </source>
</evidence>
<dbReference type="Pfam" id="PF01565">
    <property type="entry name" value="FAD_binding_4"/>
    <property type="match status" value="1"/>
</dbReference>
<dbReference type="GO" id="GO:0016491">
    <property type="term" value="F:oxidoreductase activity"/>
    <property type="evidence" value="ECO:0007669"/>
    <property type="project" value="UniProtKB-KW"/>
</dbReference>
<dbReference type="InterPro" id="IPR012951">
    <property type="entry name" value="BBE"/>
</dbReference>
<sequence>MQANATTLPKLKLQCSNFDNFPDPTRRCSGANDKKSSEGKRVSQSFVPGHLPTSVIPFLIFAITPTVTNPMDAAINIFISEKVPILTPDDDNYKDYEKAVVTSNLLYRFTRPRCVVQPENIAHVQSIVMQAKARKLLLTIRCGGHSYAGFSTALEPDSILVDLRKMNKVRLDVRGDTITIDAGCQWGEVYRSLINGKHDGIIINGGRCPYVGVGGYMLGGGLGPFTRSFGMGSDTLLEATLVTADAKTVTVSTNDKSRSKEGKLFWALRGAGSANFGIVTQMKLKLQHLRSKDGWVVGGRFQWFPKDDMNQLLPTMNDFYRTDWPKKMTIDSTWICDLRDGAGDGVRFTVYFDGTKLEYDTLIDKHIKHPVLNKQLKKRALPEPSTRFLYETLEEQWFDESKKFFAENKTYRIFSSFVFTRKQVLDNVDKITQILKDHMKLFREKNPGEAVNLDIVWIHTGGQASKKKPTDTAYFWREANYHAYVEVLWKDKWMERLMRGFMGTLRKKLRPYSMNNAAAFFNFPDRDLVKGAYERAYFGDNRTKLRDIKQMWDPDNVFRWPQGIQPKKNAVDDESTDVDPPNAEELTDSIAQDIWAKQNWQHYETKDIMADLRELEEMGF</sequence>
<comment type="similarity">
    <text evidence="2">Belongs to the oxygen-dependent FAD-linked oxidoreductase family.</text>
</comment>
<dbReference type="PANTHER" id="PTHR42973">
    <property type="entry name" value="BINDING OXIDOREDUCTASE, PUTATIVE (AFU_ORTHOLOGUE AFUA_1G17690)-RELATED"/>
    <property type="match status" value="1"/>
</dbReference>
<keyword evidence="3" id="KW-0285">Flavoprotein</keyword>
<dbReference type="PROSITE" id="PS51387">
    <property type="entry name" value="FAD_PCMH"/>
    <property type="match status" value="1"/>
</dbReference>
<evidence type="ECO:0000256" key="4">
    <source>
        <dbReference type="ARBA" id="ARBA00022827"/>
    </source>
</evidence>
<dbReference type="InterPro" id="IPR016169">
    <property type="entry name" value="FAD-bd_PCMH_sub2"/>
</dbReference>
<dbReference type="InterPro" id="IPR016166">
    <property type="entry name" value="FAD-bd_PCMH"/>
</dbReference>
<dbReference type="Gene3D" id="3.30.465.10">
    <property type="match status" value="1"/>
</dbReference>
<dbReference type="PANTHER" id="PTHR42973:SF39">
    <property type="entry name" value="FAD-BINDING PCMH-TYPE DOMAIN-CONTAINING PROTEIN"/>
    <property type="match status" value="1"/>
</dbReference>
<dbReference type="AlphaFoldDB" id="A0A6A6RKF3"/>
<keyword evidence="8" id="KW-1185">Reference proteome</keyword>
<evidence type="ECO:0000256" key="3">
    <source>
        <dbReference type="ARBA" id="ARBA00022630"/>
    </source>
</evidence>
<dbReference type="Pfam" id="PF08031">
    <property type="entry name" value="BBE"/>
    <property type="match status" value="1"/>
</dbReference>
<keyword evidence="4" id="KW-0274">FAD</keyword>
<proteinExistence type="inferred from homology"/>
<accession>A0A6A6RKF3</accession>
<evidence type="ECO:0000256" key="5">
    <source>
        <dbReference type="ARBA" id="ARBA00023002"/>
    </source>
</evidence>
<reference evidence="7" key="1">
    <citation type="journal article" date="2020" name="Stud. Mycol.">
        <title>101 Dothideomycetes genomes: a test case for predicting lifestyles and emergence of pathogens.</title>
        <authorList>
            <person name="Haridas S."/>
            <person name="Albert R."/>
            <person name="Binder M."/>
            <person name="Bloem J."/>
            <person name="Labutti K."/>
            <person name="Salamov A."/>
            <person name="Andreopoulos B."/>
            <person name="Baker S."/>
            <person name="Barry K."/>
            <person name="Bills G."/>
            <person name="Bluhm B."/>
            <person name="Cannon C."/>
            <person name="Castanera R."/>
            <person name="Culley D."/>
            <person name="Daum C."/>
            <person name="Ezra D."/>
            <person name="Gonzalez J."/>
            <person name="Henrissat B."/>
            <person name="Kuo A."/>
            <person name="Liang C."/>
            <person name="Lipzen A."/>
            <person name="Lutzoni F."/>
            <person name="Magnuson J."/>
            <person name="Mondo S."/>
            <person name="Nolan M."/>
            <person name="Ohm R."/>
            <person name="Pangilinan J."/>
            <person name="Park H.-J."/>
            <person name="Ramirez L."/>
            <person name="Alfaro M."/>
            <person name="Sun H."/>
            <person name="Tritt A."/>
            <person name="Yoshinaga Y."/>
            <person name="Zwiers L.-H."/>
            <person name="Turgeon B."/>
            <person name="Goodwin S."/>
            <person name="Spatafora J."/>
            <person name="Crous P."/>
            <person name="Grigoriev I."/>
        </authorList>
    </citation>
    <scope>NUCLEOTIDE SEQUENCE</scope>
    <source>
        <strain evidence="7">CBS 473.64</strain>
    </source>
</reference>
<name>A0A6A6RKF3_9PLEO</name>
<feature type="domain" description="FAD-binding PCMH-type" evidence="6">
    <location>
        <begin position="108"/>
        <end position="289"/>
    </location>
</feature>
<dbReference type="InterPro" id="IPR050416">
    <property type="entry name" value="FAD-linked_Oxidoreductase"/>
</dbReference>